<accession>A0A9N9JKC4</accession>
<reference evidence="1" key="1">
    <citation type="submission" date="2021-06" db="EMBL/GenBank/DDBJ databases">
        <authorList>
            <person name="Kallberg Y."/>
            <person name="Tangrot J."/>
            <person name="Rosling A."/>
        </authorList>
    </citation>
    <scope>NUCLEOTIDE SEQUENCE</scope>
    <source>
        <strain evidence="1">MA453B</strain>
    </source>
</reference>
<sequence length="50" mass="5671">MSTNRKMGDYCVQFSETNKLKSVGFITKLCQDMLEASEVQPLILEIDCVL</sequence>
<gene>
    <name evidence="1" type="ORF">DERYTH_LOCUS20446</name>
</gene>
<comment type="caution">
    <text evidence="1">The sequence shown here is derived from an EMBL/GenBank/DDBJ whole genome shotgun (WGS) entry which is preliminary data.</text>
</comment>
<evidence type="ECO:0000313" key="1">
    <source>
        <dbReference type="EMBL" id="CAG8786177.1"/>
    </source>
</evidence>
<proteinExistence type="predicted"/>
<dbReference type="EMBL" id="CAJVPY010024107">
    <property type="protein sequence ID" value="CAG8786177.1"/>
    <property type="molecule type" value="Genomic_DNA"/>
</dbReference>
<protein>
    <submittedName>
        <fullName evidence="1">2184_t:CDS:1</fullName>
    </submittedName>
</protein>
<dbReference type="AlphaFoldDB" id="A0A9N9JKC4"/>
<organism evidence="1 2">
    <name type="scientific">Dentiscutata erythropus</name>
    <dbReference type="NCBI Taxonomy" id="1348616"/>
    <lineage>
        <taxon>Eukaryota</taxon>
        <taxon>Fungi</taxon>
        <taxon>Fungi incertae sedis</taxon>
        <taxon>Mucoromycota</taxon>
        <taxon>Glomeromycotina</taxon>
        <taxon>Glomeromycetes</taxon>
        <taxon>Diversisporales</taxon>
        <taxon>Gigasporaceae</taxon>
        <taxon>Dentiscutata</taxon>
    </lineage>
</organism>
<evidence type="ECO:0000313" key="2">
    <source>
        <dbReference type="Proteomes" id="UP000789405"/>
    </source>
</evidence>
<name>A0A9N9JKC4_9GLOM</name>
<dbReference type="Proteomes" id="UP000789405">
    <property type="component" value="Unassembled WGS sequence"/>
</dbReference>
<keyword evidence="2" id="KW-1185">Reference proteome</keyword>